<comment type="caution">
    <text evidence="2">The sequence shown here is derived from an EMBL/GenBank/DDBJ whole genome shotgun (WGS) entry which is preliminary data.</text>
</comment>
<sequence length="54" mass="6275">MNYQHIKKQSGDMYSKRIKTEEKSTKNSKLTQTLSTEDAKRKIKIKLCSLEDGI</sequence>
<gene>
    <name evidence="2" type="ORF">ASZ90_020174</name>
</gene>
<reference evidence="2" key="1">
    <citation type="journal article" date="2015" name="Proc. Natl. Acad. Sci. U.S.A.">
        <title>Networks of energetic and metabolic interactions define dynamics in microbial communities.</title>
        <authorList>
            <person name="Embree M."/>
            <person name="Liu J.K."/>
            <person name="Al-Bassam M.M."/>
            <person name="Zengler K."/>
        </authorList>
    </citation>
    <scope>NUCLEOTIDE SEQUENCE</scope>
</reference>
<protein>
    <submittedName>
        <fullName evidence="2">Uncharacterized protein</fullName>
    </submittedName>
</protein>
<feature type="region of interest" description="Disordered" evidence="1">
    <location>
        <begin position="1"/>
        <end position="34"/>
    </location>
</feature>
<organism evidence="2">
    <name type="scientific">hydrocarbon metagenome</name>
    <dbReference type="NCBI Taxonomy" id="938273"/>
    <lineage>
        <taxon>unclassified sequences</taxon>
        <taxon>metagenomes</taxon>
        <taxon>ecological metagenomes</taxon>
    </lineage>
</organism>
<accession>A0A0W8E1Q3</accession>
<name>A0A0W8E1Q3_9ZZZZ</name>
<dbReference type="EMBL" id="LNQE01001918">
    <property type="protein sequence ID" value="KUG02542.1"/>
    <property type="molecule type" value="Genomic_DNA"/>
</dbReference>
<feature type="compositionally biased region" description="Basic and acidic residues" evidence="1">
    <location>
        <begin position="14"/>
        <end position="25"/>
    </location>
</feature>
<proteinExistence type="predicted"/>
<evidence type="ECO:0000256" key="1">
    <source>
        <dbReference type="SAM" id="MobiDB-lite"/>
    </source>
</evidence>
<evidence type="ECO:0000313" key="2">
    <source>
        <dbReference type="EMBL" id="KUG02542.1"/>
    </source>
</evidence>
<dbReference type="AlphaFoldDB" id="A0A0W8E1Q3"/>